<dbReference type="Pfam" id="PF02580">
    <property type="entry name" value="Tyr_Deacylase"/>
    <property type="match status" value="1"/>
</dbReference>
<keyword evidence="2 3" id="KW-0378">Hydrolase</keyword>
<dbReference type="RefSeq" id="WP_248105679.1">
    <property type="nucleotide sequence ID" value="NZ_JAKHEX010000003.1"/>
</dbReference>
<comment type="subunit">
    <text evidence="2">Homodimer.</text>
</comment>
<dbReference type="EMBL" id="JBHLYQ010000012">
    <property type="protein sequence ID" value="MFC0081008.1"/>
    <property type="molecule type" value="Genomic_DNA"/>
</dbReference>
<comment type="function">
    <text evidence="2">An aminoacyl-tRNA editing enzyme that deacylates mischarged D-aminoacyl-tRNAs. Also deacylates mischarged glycyl-tRNA(Ala), protecting cells against glycine mischarging by AlaRS. Acts via tRNA-based rather than protein-based catalysis; rejects L-amino acids rather than detecting D-amino acids in the active site. By recycling D-aminoacyl-tRNA to D-amino acids and free tRNA molecules, this enzyme counteracts the toxicity associated with the formation of D-aminoacyl-tRNA entities in vivo and helps enforce protein L-homochirality.</text>
</comment>
<accession>A0ABV6C000</accession>
<keyword evidence="2" id="KW-0963">Cytoplasm</keyword>
<comment type="subcellular location">
    <subcellularLocation>
        <location evidence="2">Cytoplasm</location>
    </subcellularLocation>
</comment>
<comment type="similarity">
    <text evidence="1 2">Belongs to the DTD family.</text>
</comment>
<protein>
    <recommendedName>
        <fullName evidence="2">D-aminoacyl-tRNA deacylase</fullName>
        <shortName evidence="2">DTD</shortName>
        <ecNumber evidence="2">3.1.1.96</ecNumber>
    </recommendedName>
    <alternativeName>
        <fullName evidence="2">Gly-tRNA(Ala) deacylase</fullName>
        <ecNumber evidence="2">3.1.1.-</ecNumber>
    </alternativeName>
</protein>
<keyword evidence="2" id="KW-0820">tRNA-binding</keyword>
<dbReference type="NCBIfam" id="TIGR00256">
    <property type="entry name" value="D-aminoacyl-tRNA deacylase"/>
    <property type="match status" value="1"/>
</dbReference>
<dbReference type="GO" id="GO:0051499">
    <property type="term" value="F:D-aminoacyl-tRNA deacylase activity"/>
    <property type="evidence" value="ECO:0007669"/>
    <property type="project" value="UniProtKB-EC"/>
</dbReference>
<dbReference type="SUPFAM" id="SSF69500">
    <property type="entry name" value="DTD-like"/>
    <property type="match status" value="1"/>
</dbReference>
<dbReference type="PANTHER" id="PTHR10472">
    <property type="entry name" value="D-TYROSYL-TRNA TYR DEACYLASE"/>
    <property type="match status" value="1"/>
</dbReference>
<name>A0ABV6C000_9ACTN</name>
<organism evidence="3 4">
    <name type="scientific">Aciditerrimonas ferrireducens</name>
    <dbReference type="NCBI Taxonomy" id="667306"/>
    <lineage>
        <taxon>Bacteria</taxon>
        <taxon>Bacillati</taxon>
        <taxon>Actinomycetota</taxon>
        <taxon>Acidimicrobiia</taxon>
        <taxon>Acidimicrobiales</taxon>
        <taxon>Acidimicrobiaceae</taxon>
        <taxon>Aciditerrimonas</taxon>
    </lineage>
</organism>
<evidence type="ECO:0000256" key="1">
    <source>
        <dbReference type="ARBA" id="ARBA00009673"/>
    </source>
</evidence>
<sequence>MRAVVQRVSRASVSVEGQVLGAIGPGLLVLVGVGRRDGPAQADRLAERLWQLRIFEDHEGRPNLSAADLGLPLLVVSQFTLYADTSRGRRPSFAPAAPAEEAEPLVERVVAQLRDHGAEVATGRFGATMTVALVNEGPFTVLLET</sequence>
<proteinExistence type="inferred from homology"/>
<reference evidence="3 4" key="1">
    <citation type="submission" date="2024-09" db="EMBL/GenBank/DDBJ databases">
        <authorList>
            <person name="Sun Q."/>
            <person name="Mori K."/>
        </authorList>
    </citation>
    <scope>NUCLEOTIDE SEQUENCE [LARGE SCALE GENOMIC DNA]</scope>
    <source>
        <strain evidence="3 4">JCM 15389</strain>
    </source>
</reference>
<feature type="short sequence motif" description="Gly-cisPro motif, important for rejection of L-amino acids" evidence="2">
    <location>
        <begin position="137"/>
        <end position="138"/>
    </location>
</feature>
<comment type="domain">
    <text evidence="2">A Gly-cisPro motif from one monomer fits into the active site of the other monomer to allow specific chiral rejection of L-amino acids.</text>
</comment>
<dbReference type="EC" id="3.1.1.-" evidence="2"/>
<evidence type="ECO:0000256" key="2">
    <source>
        <dbReference type="HAMAP-Rule" id="MF_00518"/>
    </source>
</evidence>
<dbReference type="InterPro" id="IPR023509">
    <property type="entry name" value="DTD-like_sf"/>
</dbReference>
<dbReference type="Proteomes" id="UP001589788">
    <property type="component" value="Unassembled WGS sequence"/>
</dbReference>
<comment type="catalytic activity">
    <reaction evidence="2">
        <text>glycyl-tRNA(Ala) + H2O = tRNA(Ala) + glycine + H(+)</text>
        <dbReference type="Rhea" id="RHEA:53744"/>
        <dbReference type="Rhea" id="RHEA-COMP:9657"/>
        <dbReference type="Rhea" id="RHEA-COMP:13640"/>
        <dbReference type="ChEBI" id="CHEBI:15377"/>
        <dbReference type="ChEBI" id="CHEBI:15378"/>
        <dbReference type="ChEBI" id="CHEBI:57305"/>
        <dbReference type="ChEBI" id="CHEBI:78442"/>
        <dbReference type="ChEBI" id="CHEBI:78522"/>
    </reaction>
</comment>
<keyword evidence="2" id="KW-0694">RNA-binding</keyword>
<dbReference type="PANTHER" id="PTHR10472:SF5">
    <property type="entry name" value="D-AMINOACYL-TRNA DEACYLASE 1"/>
    <property type="match status" value="1"/>
</dbReference>
<dbReference type="HAMAP" id="MF_00518">
    <property type="entry name" value="Deacylase_Dtd"/>
    <property type="match status" value="1"/>
</dbReference>
<dbReference type="Gene3D" id="3.50.80.10">
    <property type="entry name" value="D-tyrosyl-tRNA(Tyr) deacylase"/>
    <property type="match status" value="1"/>
</dbReference>
<dbReference type="EC" id="3.1.1.96" evidence="2"/>
<comment type="catalytic activity">
    <reaction evidence="2">
        <text>a D-aminoacyl-tRNA + H2O = a tRNA + a D-alpha-amino acid + H(+)</text>
        <dbReference type="Rhea" id="RHEA:13953"/>
        <dbReference type="Rhea" id="RHEA-COMP:10123"/>
        <dbReference type="Rhea" id="RHEA-COMP:10124"/>
        <dbReference type="ChEBI" id="CHEBI:15377"/>
        <dbReference type="ChEBI" id="CHEBI:15378"/>
        <dbReference type="ChEBI" id="CHEBI:59871"/>
        <dbReference type="ChEBI" id="CHEBI:78442"/>
        <dbReference type="ChEBI" id="CHEBI:79333"/>
        <dbReference type="EC" id="3.1.1.96"/>
    </reaction>
</comment>
<dbReference type="InterPro" id="IPR003732">
    <property type="entry name" value="Daa-tRNA_deacyls_DTD"/>
</dbReference>
<evidence type="ECO:0000313" key="4">
    <source>
        <dbReference type="Proteomes" id="UP001589788"/>
    </source>
</evidence>
<keyword evidence="4" id="KW-1185">Reference proteome</keyword>
<comment type="caution">
    <text evidence="3">The sequence shown here is derived from an EMBL/GenBank/DDBJ whole genome shotgun (WGS) entry which is preliminary data.</text>
</comment>
<gene>
    <name evidence="2 3" type="primary">dtd</name>
    <name evidence="3" type="ORF">ACFFRE_02395</name>
</gene>
<evidence type="ECO:0000313" key="3">
    <source>
        <dbReference type="EMBL" id="MFC0081008.1"/>
    </source>
</evidence>